<dbReference type="OrthoDB" id="5599486at2"/>
<protein>
    <submittedName>
        <fullName evidence="2">Uncharacterized protein</fullName>
    </submittedName>
</protein>
<sequence>MDISYKITNKPFVLNRHNWVALTISFLLVNSCALAGQDKFKIIENLALPAALEESSALFCSVDNGVYSLNDSGNPPVIFRLDEKANIVSQLEPQGVKNKDWEALTADDDFFYIGDIGNNRGSRKNVFIYKFPRNGGLAPKAVKMSVAYQGNKPKENESLDHDFDAEALVAVGDNLVLFSKSWKTDLLKIYLVDKSQKKQMLSAKRTVEGIPGVVTGADYDSVNQRYILVGYPSKRVGFGDPFMVILDQNFTLIDKISLSGFGQVEGVCAHSSGQIWFTQESSIFSSSKLVKLELTVNS</sequence>
<comment type="caution">
    <text evidence="2">The sequence shown here is derived from an EMBL/GenBank/DDBJ whole genome shotgun (WGS) entry which is preliminary data.</text>
</comment>
<proteinExistence type="predicted"/>
<reference evidence="3" key="1">
    <citation type="journal article" date="2014" name="Environ. Microbiol.">
        <title>Comparative genomics of the marine bacterial genus Glaciecola reveals the high degree of genomic diversity and genomic characteristic for cold adaptation.</title>
        <authorList>
            <person name="Qin Q.L."/>
            <person name="Xie B.B."/>
            <person name="Yu Y."/>
            <person name="Shu Y.L."/>
            <person name="Rong J.C."/>
            <person name="Zhang Y.J."/>
            <person name="Zhao D.L."/>
            <person name="Chen X.L."/>
            <person name="Zhang X.Y."/>
            <person name="Chen B."/>
            <person name="Zhou B.C."/>
            <person name="Zhang Y.Z."/>
        </authorList>
    </citation>
    <scope>NUCLEOTIDE SEQUENCE [LARGE SCALE GENOMIC DNA]</scope>
    <source>
        <strain evidence="3">LMG 21857</strain>
    </source>
</reference>
<dbReference type="AlphaFoldDB" id="K6ZX46"/>
<dbReference type="SUPFAM" id="SSF101898">
    <property type="entry name" value="NHL repeat"/>
    <property type="match status" value="1"/>
</dbReference>
<dbReference type="STRING" id="1129793.GPLA_3908"/>
<accession>K6ZX46</accession>
<organism evidence="2 3">
    <name type="scientific">Paraglaciecola polaris LMG 21857</name>
    <dbReference type="NCBI Taxonomy" id="1129793"/>
    <lineage>
        <taxon>Bacteria</taxon>
        <taxon>Pseudomonadati</taxon>
        <taxon>Pseudomonadota</taxon>
        <taxon>Gammaproteobacteria</taxon>
        <taxon>Alteromonadales</taxon>
        <taxon>Alteromonadaceae</taxon>
        <taxon>Paraglaciecola</taxon>
    </lineage>
</organism>
<evidence type="ECO:0000256" key="1">
    <source>
        <dbReference type="SAM" id="SignalP"/>
    </source>
</evidence>
<keyword evidence="3" id="KW-1185">Reference proteome</keyword>
<evidence type="ECO:0000313" key="3">
    <source>
        <dbReference type="Proteomes" id="UP000006322"/>
    </source>
</evidence>
<dbReference type="Proteomes" id="UP000006322">
    <property type="component" value="Unassembled WGS sequence"/>
</dbReference>
<feature type="chain" id="PRO_5003898684" evidence="1">
    <location>
        <begin position="36"/>
        <end position="298"/>
    </location>
</feature>
<name>K6ZX46_9ALTE</name>
<feature type="signal peptide" evidence="1">
    <location>
        <begin position="1"/>
        <end position="35"/>
    </location>
</feature>
<evidence type="ECO:0000313" key="2">
    <source>
        <dbReference type="EMBL" id="GAC34787.1"/>
    </source>
</evidence>
<dbReference type="EMBL" id="BAER01000116">
    <property type="protein sequence ID" value="GAC34787.1"/>
    <property type="molecule type" value="Genomic_DNA"/>
</dbReference>
<dbReference type="RefSeq" id="WP_007106552.1">
    <property type="nucleotide sequence ID" value="NZ_BAER01000116.1"/>
</dbReference>
<gene>
    <name evidence="2" type="ORF">GPLA_3908</name>
</gene>
<keyword evidence="1" id="KW-0732">Signal</keyword>